<evidence type="ECO:0000313" key="2">
    <source>
        <dbReference type="Proteomes" id="UP001280121"/>
    </source>
</evidence>
<comment type="caution">
    <text evidence="1">The sequence shown here is derived from an EMBL/GenBank/DDBJ whole genome shotgun (WGS) entry which is preliminary data.</text>
</comment>
<dbReference type="AlphaFoldDB" id="A0AAD9WNS3"/>
<evidence type="ECO:0000313" key="1">
    <source>
        <dbReference type="EMBL" id="KAK2638249.1"/>
    </source>
</evidence>
<proteinExistence type="predicted"/>
<protein>
    <submittedName>
        <fullName evidence="1">Uncharacterized protein</fullName>
    </submittedName>
</protein>
<reference evidence="1" key="1">
    <citation type="journal article" date="2023" name="Plant J.">
        <title>Genome sequences and population genomics provide insights into the demographic history, inbreeding, and mutation load of two 'living fossil' tree species of Dipteronia.</title>
        <authorList>
            <person name="Feng Y."/>
            <person name="Comes H.P."/>
            <person name="Chen J."/>
            <person name="Zhu S."/>
            <person name="Lu R."/>
            <person name="Zhang X."/>
            <person name="Li P."/>
            <person name="Qiu J."/>
            <person name="Olsen K.M."/>
            <person name="Qiu Y."/>
        </authorList>
    </citation>
    <scope>NUCLEOTIDE SEQUENCE</scope>
    <source>
        <strain evidence="1">KIB01</strain>
    </source>
</reference>
<accession>A0AAD9WNS3</accession>
<dbReference type="Proteomes" id="UP001280121">
    <property type="component" value="Unassembled WGS sequence"/>
</dbReference>
<name>A0AAD9WNS3_9ROSI</name>
<keyword evidence="2" id="KW-1185">Reference proteome</keyword>
<gene>
    <name evidence="1" type="ORF">Ddye_026044</name>
</gene>
<organism evidence="1 2">
    <name type="scientific">Dipteronia dyeriana</name>
    <dbReference type="NCBI Taxonomy" id="168575"/>
    <lineage>
        <taxon>Eukaryota</taxon>
        <taxon>Viridiplantae</taxon>
        <taxon>Streptophyta</taxon>
        <taxon>Embryophyta</taxon>
        <taxon>Tracheophyta</taxon>
        <taxon>Spermatophyta</taxon>
        <taxon>Magnoliopsida</taxon>
        <taxon>eudicotyledons</taxon>
        <taxon>Gunneridae</taxon>
        <taxon>Pentapetalae</taxon>
        <taxon>rosids</taxon>
        <taxon>malvids</taxon>
        <taxon>Sapindales</taxon>
        <taxon>Sapindaceae</taxon>
        <taxon>Hippocastanoideae</taxon>
        <taxon>Acereae</taxon>
        <taxon>Dipteronia</taxon>
    </lineage>
</organism>
<sequence>MIKNQATSSWFTSLVAPVTPWSTSLGPKQFCVIDLLHLPLVHLELGLSSTIQLLEGIDLVAHGHIEFEGLLGTQHMFVSL</sequence>
<dbReference type="EMBL" id="JANJYI010000008">
    <property type="protein sequence ID" value="KAK2638249.1"/>
    <property type="molecule type" value="Genomic_DNA"/>
</dbReference>